<keyword evidence="2" id="KW-1185">Reference proteome</keyword>
<protein>
    <submittedName>
        <fullName evidence="1">Uncharacterized protein</fullName>
    </submittedName>
</protein>
<accession>A0A4R1KCA9</accession>
<evidence type="ECO:0000313" key="2">
    <source>
        <dbReference type="Proteomes" id="UP000294614"/>
    </source>
</evidence>
<reference evidence="1 2" key="1">
    <citation type="submission" date="2019-03" db="EMBL/GenBank/DDBJ databases">
        <title>Genomic Encyclopedia of Type Strains, Phase IV (KMG-IV): sequencing the most valuable type-strain genomes for metagenomic binning, comparative biology and taxonomic classification.</title>
        <authorList>
            <person name="Goeker M."/>
        </authorList>
    </citation>
    <scope>NUCLEOTIDE SEQUENCE [LARGE SCALE GENOMIC DNA]</scope>
    <source>
        <strain evidence="1 2">DSM 24984</strain>
    </source>
</reference>
<organism evidence="1 2">
    <name type="scientific">Seleniivibrio woodruffii</name>
    <dbReference type="NCBI Taxonomy" id="1078050"/>
    <lineage>
        <taxon>Bacteria</taxon>
        <taxon>Pseudomonadati</taxon>
        <taxon>Deferribacterota</taxon>
        <taxon>Deferribacteres</taxon>
        <taxon>Deferribacterales</taxon>
        <taxon>Geovibrionaceae</taxon>
        <taxon>Seleniivibrio</taxon>
    </lineage>
</organism>
<dbReference type="AlphaFoldDB" id="A0A4R1KCA9"/>
<gene>
    <name evidence="1" type="ORF">C8D98_0172</name>
</gene>
<dbReference type="Proteomes" id="UP000294614">
    <property type="component" value="Unassembled WGS sequence"/>
</dbReference>
<sequence>MHRLVLCKEKEEYKDCAQSFIDMHRLHGINSAFSSSGSSDEIIHALKAEGRFIFGSDKPIEQQQFRFLLNLLENTEDTVYLSRTDLPEDIELPASLKDRFVVTRFLSIEKYIKITDCYIHFYDKILFQTCGEDLKCITAANPLKMPDKTALEVFDTLYATAKPEHIMLSLQLDRADFTSGYDIFKACIGELIPDEEFSRLAASKRRGADYMLELFRLAAKYPALKKRLISISSRTIRLARQDITLKKTVSLSDILFGKESQEL</sequence>
<name>A0A4R1KCA9_9BACT</name>
<evidence type="ECO:0000313" key="1">
    <source>
        <dbReference type="EMBL" id="TCK61670.1"/>
    </source>
</evidence>
<comment type="caution">
    <text evidence="1">The sequence shown here is derived from an EMBL/GenBank/DDBJ whole genome shotgun (WGS) entry which is preliminary data.</text>
</comment>
<dbReference type="EMBL" id="SMGG01000003">
    <property type="protein sequence ID" value="TCK61670.1"/>
    <property type="molecule type" value="Genomic_DNA"/>
</dbReference>
<dbReference type="RefSeq" id="WP_132871147.1">
    <property type="nucleotide sequence ID" value="NZ_SMGG01000003.1"/>
</dbReference>
<proteinExistence type="predicted"/>